<dbReference type="AlphaFoldDB" id="A0A845UC77"/>
<gene>
    <name evidence="1" type="ORF">GL267_12205</name>
</gene>
<dbReference type="EMBL" id="WNJL01000037">
    <property type="protein sequence ID" value="NDU43367.1"/>
    <property type="molecule type" value="Genomic_DNA"/>
</dbReference>
<sequence length="182" mass="20610">MAAEAMEISRAVGGIATAYGEQPRLLLSGANIRRAAFSESEALMERSIGEETPWVRGAVKRLNELAELPSGWDSYKARVVSHAALKATFDLLSEVMRDDTPLPWIVPMADGHVQVEWHTHEIDFEIEVVSSTVLHVFHEDHRTGFTAWEDTLHYDLTQLAEFIGELTRRIRRETPKPARMPY</sequence>
<comment type="caution">
    <text evidence="1">The sequence shown here is derived from an EMBL/GenBank/DDBJ whole genome shotgun (WGS) entry which is preliminary data.</text>
</comment>
<name>A0A845UC77_9PROT</name>
<accession>A0A845UC77</accession>
<protein>
    <submittedName>
        <fullName evidence="1">Uncharacterized protein</fullName>
    </submittedName>
</protein>
<reference evidence="1" key="1">
    <citation type="submission" date="2019-11" db="EMBL/GenBank/DDBJ databases">
        <title>Acidithiobacillus ferrianus sp. nov.: a facultatively anaerobic and extremely acidophilic chemolithoautotroph.</title>
        <authorList>
            <person name="Norris P.R."/>
            <person name="Falagan C."/>
            <person name="Moya-Beltran A."/>
            <person name="Castro M."/>
            <person name="Quatrini R."/>
            <person name="Johnson D.B."/>
        </authorList>
    </citation>
    <scope>NUCLEOTIDE SEQUENCE [LARGE SCALE GENOMIC DNA]</scope>
    <source>
        <strain evidence="1">MG</strain>
    </source>
</reference>
<dbReference type="RefSeq" id="WP_163098571.1">
    <property type="nucleotide sequence ID" value="NZ_CP127523.1"/>
</dbReference>
<organism evidence="1">
    <name type="scientific">Acidithiobacillus ferrianus</name>
    <dbReference type="NCBI Taxonomy" id="2678518"/>
    <lineage>
        <taxon>Bacteria</taxon>
        <taxon>Pseudomonadati</taxon>
        <taxon>Pseudomonadota</taxon>
        <taxon>Acidithiobacillia</taxon>
        <taxon>Acidithiobacillales</taxon>
        <taxon>Acidithiobacillaceae</taxon>
        <taxon>Acidithiobacillus</taxon>
    </lineage>
</organism>
<proteinExistence type="predicted"/>
<evidence type="ECO:0000313" key="1">
    <source>
        <dbReference type="EMBL" id="NDU43367.1"/>
    </source>
</evidence>